<protein>
    <submittedName>
        <fullName evidence="1">Retrotransposon protein</fullName>
    </submittedName>
</protein>
<dbReference type="Proteomes" id="UP000321947">
    <property type="component" value="Unassembled WGS sequence"/>
</dbReference>
<organism evidence="1 3">
    <name type="scientific">Cucumis melo var. makuwa</name>
    <name type="common">Oriental melon</name>
    <dbReference type="NCBI Taxonomy" id="1194695"/>
    <lineage>
        <taxon>Eukaryota</taxon>
        <taxon>Viridiplantae</taxon>
        <taxon>Streptophyta</taxon>
        <taxon>Embryophyta</taxon>
        <taxon>Tracheophyta</taxon>
        <taxon>Spermatophyta</taxon>
        <taxon>Magnoliopsida</taxon>
        <taxon>eudicotyledons</taxon>
        <taxon>Gunneridae</taxon>
        <taxon>Pentapetalae</taxon>
        <taxon>rosids</taxon>
        <taxon>fabids</taxon>
        <taxon>Cucurbitales</taxon>
        <taxon>Cucurbitaceae</taxon>
        <taxon>Benincaseae</taxon>
        <taxon>Cucumis</taxon>
    </lineage>
</organism>
<dbReference type="EMBL" id="SSTD01004966">
    <property type="protein sequence ID" value="TYK22543.1"/>
    <property type="molecule type" value="Genomic_DNA"/>
</dbReference>
<dbReference type="PANTHER" id="PTHR46250">
    <property type="entry name" value="MYB/SANT-LIKE DNA-BINDING DOMAIN PROTEIN-RELATED"/>
    <property type="match status" value="1"/>
</dbReference>
<sequence length="141" mass="16043">MMIEKLPGCRVCATTIIDCRIKKLKQTFHATADMRGPACSGFGWNDEEKCIIVEKELFDKWVRSHLAAKGLLNKPFPYYDERTYVFDRERTTGRFAETFVNVGSNKEFPPMYSQGIDMSQDDVRASRPFRASEGRNGSSGS</sequence>
<dbReference type="AlphaFoldDB" id="A0A5A7V658"/>
<dbReference type="PANTHER" id="PTHR46250:SF18">
    <property type="entry name" value="MYB_SANT-LIKE DOMAIN-CONTAINING PROTEIN"/>
    <property type="match status" value="1"/>
</dbReference>
<name>A0A5A7V658_CUCMM</name>
<dbReference type="Proteomes" id="UP000321393">
    <property type="component" value="Unassembled WGS sequence"/>
</dbReference>
<gene>
    <name evidence="2" type="ORF">E5676_scaffold523G00250</name>
    <name evidence="1" type="ORF">E6C27_scaffold382G00750</name>
</gene>
<dbReference type="EMBL" id="SSTE01004182">
    <property type="protein sequence ID" value="KAA0062744.1"/>
    <property type="molecule type" value="Genomic_DNA"/>
</dbReference>
<proteinExistence type="predicted"/>
<evidence type="ECO:0000313" key="4">
    <source>
        <dbReference type="Proteomes" id="UP000321947"/>
    </source>
</evidence>
<accession>A0A5A7V658</accession>
<evidence type="ECO:0000313" key="2">
    <source>
        <dbReference type="EMBL" id="TYK22543.1"/>
    </source>
</evidence>
<reference evidence="3 4" key="1">
    <citation type="submission" date="2019-08" db="EMBL/GenBank/DDBJ databases">
        <title>Draft genome sequences of two oriental melons (Cucumis melo L. var makuwa).</title>
        <authorList>
            <person name="Kwon S.-Y."/>
        </authorList>
    </citation>
    <scope>NUCLEOTIDE SEQUENCE [LARGE SCALE GENOMIC DNA]</scope>
    <source>
        <strain evidence="4">cv. Chang Bougi</strain>
        <strain evidence="3">cv. SW 3</strain>
        <tissue evidence="1">Leaf</tissue>
    </source>
</reference>
<evidence type="ECO:0000313" key="1">
    <source>
        <dbReference type="EMBL" id="KAA0062744.1"/>
    </source>
</evidence>
<dbReference type="OrthoDB" id="595759at2759"/>
<evidence type="ECO:0000313" key="3">
    <source>
        <dbReference type="Proteomes" id="UP000321393"/>
    </source>
</evidence>
<comment type="caution">
    <text evidence="1">The sequence shown here is derived from an EMBL/GenBank/DDBJ whole genome shotgun (WGS) entry which is preliminary data.</text>
</comment>